<evidence type="ECO:0000256" key="1">
    <source>
        <dbReference type="ARBA" id="ARBA00004370"/>
    </source>
</evidence>
<keyword evidence="3" id="KW-0964">Secreted</keyword>
<dbReference type="PRINTS" id="PR01488">
    <property type="entry name" value="RTXTOXINA"/>
</dbReference>
<protein>
    <submittedName>
        <fullName evidence="12">Calcium-binding protein</fullName>
    </submittedName>
</protein>
<keyword evidence="6" id="KW-0106">Calcium</keyword>
<feature type="region of interest" description="Disordered" evidence="9">
    <location>
        <begin position="134"/>
        <end position="161"/>
    </location>
</feature>
<feature type="region of interest" description="Disordered" evidence="9">
    <location>
        <begin position="434"/>
        <end position="500"/>
    </location>
</feature>
<dbReference type="InterPro" id="IPR010566">
    <property type="entry name" value="Haemolys_ca-bd"/>
</dbReference>
<evidence type="ECO:0000259" key="11">
    <source>
        <dbReference type="Pfam" id="PF13529"/>
    </source>
</evidence>
<evidence type="ECO:0000256" key="9">
    <source>
        <dbReference type="SAM" id="MobiDB-lite"/>
    </source>
</evidence>
<reference evidence="12" key="1">
    <citation type="submission" date="2023-02" db="EMBL/GenBank/DDBJ databases">
        <title>Description of Herbaspirillum huttiense subsp. nephrolepsisexaltata and Herbaspirillum huttiense subsp. lycopersicon.</title>
        <authorList>
            <person name="Poudel M."/>
            <person name="Sharma A."/>
            <person name="Goss E."/>
            <person name="Tapia J.H."/>
            <person name="Harmon C.M."/>
            <person name="Jones J.B."/>
        </authorList>
    </citation>
    <scope>NUCLEOTIDE SEQUENCE</scope>
    <source>
        <strain evidence="12">NC40101</strain>
    </source>
</reference>
<dbReference type="Gene3D" id="2.150.10.10">
    <property type="entry name" value="Serralysin-like metalloprotease, C-terminal"/>
    <property type="match status" value="5"/>
</dbReference>
<dbReference type="InterPro" id="IPR050557">
    <property type="entry name" value="RTX_toxin/Mannuronan_C5-epim"/>
</dbReference>
<dbReference type="Pfam" id="PF00353">
    <property type="entry name" value="HemolysinCabind"/>
    <property type="match status" value="6"/>
</dbReference>
<proteinExistence type="predicted"/>
<dbReference type="InterPro" id="IPR011049">
    <property type="entry name" value="Serralysin-like_metalloprot_C"/>
</dbReference>
<dbReference type="EMBL" id="JAVRAA010000014">
    <property type="protein sequence ID" value="MDT0339649.1"/>
    <property type="molecule type" value="Genomic_DNA"/>
</dbReference>
<dbReference type="GO" id="GO:0090729">
    <property type="term" value="F:toxin activity"/>
    <property type="evidence" value="ECO:0007669"/>
    <property type="project" value="UniProtKB-KW"/>
</dbReference>
<dbReference type="RefSeq" id="WP_310837351.1">
    <property type="nucleotide sequence ID" value="NZ_JAVLSM010000006.1"/>
</dbReference>
<keyword evidence="4" id="KW-0800">Toxin</keyword>
<keyword evidence="5" id="KW-0677">Repeat</keyword>
<dbReference type="InterPro" id="IPR001343">
    <property type="entry name" value="Hemolysn_Ca-bd"/>
</dbReference>
<evidence type="ECO:0000256" key="2">
    <source>
        <dbReference type="ARBA" id="ARBA00004613"/>
    </source>
</evidence>
<dbReference type="PRINTS" id="PR00313">
    <property type="entry name" value="CABNDNGRPT"/>
</dbReference>
<keyword evidence="7" id="KW-0843">Virulence</keyword>
<evidence type="ECO:0000313" key="12">
    <source>
        <dbReference type="EMBL" id="MDT0339649.1"/>
    </source>
</evidence>
<feature type="domain" description="Haemolysin-type calcium binding-related" evidence="10">
    <location>
        <begin position="1066"/>
        <end position="1106"/>
    </location>
</feature>
<dbReference type="GO" id="GO:0016020">
    <property type="term" value="C:membrane"/>
    <property type="evidence" value="ECO:0007669"/>
    <property type="project" value="UniProtKB-SubCell"/>
</dbReference>
<evidence type="ECO:0000256" key="6">
    <source>
        <dbReference type="ARBA" id="ARBA00022837"/>
    </source>
</evidence>
<dbReference type="InterPro" id="IPR039564">
    <property type="entry name" value="Peptidase_C39-like"/>
</dbReference>
<evidence type="ECO:0000256" key="7">
    <source>
        <dbReference type="ARBA" id="ARBA00023026"/>
    </source>
</evidence>
<dbReference type="PANTHER" id="PTHR38340:SF1">
    <property type="entry name" value="S-LAYER PROTEIN"/>
    <property type="match status" value="1"/>
</dbReference>
<evidence type="ECO:0000256" key="5">
    <source>
        <dbReference type="ARBA" id="ARBA00022737"/>
    </source>
</evidence>
<evidence type="ECO:0000256" key="3">
    <source>
        <dbReference type="ARBA" id="ARBA00022525"/>
    </source>
</evidence>
<sequence length="1147" mass="117877">MKTRTENRNYILPIITLVTPEKLLEHISSKTLAAARARRAAMADVAASGKAVSAAATPTAAGSVITGKTDAVSASVVPTAANALVAVPAALPMAASKPVSASSGAVPAATRPAASSSAAAVPASPVNVPAALRASTGQTETVTQAAPVAATPPSRPVTASPVAATTNTSAQPTVAALAALSPAAPAPMAVHPPAPSGTVLAPKSPVAPVPVSVKDGQPVPSAFVPVLLHGEVMMCPIEIYCPVLMPLAPWPAPAAKSTPAVAAAAAPVAPGTAVAPSPILKSVSSSLFRGERVFELKPAAPLPSRLHSVDPNAPTSYRQPGSQELVSFVPRQAFREGGASEAESRQSVADRSWRILDSQQQGVTAAQLAARDTNQDGQLSGAELAGLQVWADGNEDGILQPGEITTLADALQRFKLDGLRADNYGVFTAGNARMQASAPDENPPIPSSDGTANRSRSRRGPAQPETLGGTAGDDNLSTGDGDDLIVGGDGKDNISGGWGNDRLYGGAGDDTIMGRDARFNPTAGLTIVPSDDDMLFGGAGNDSLMGNGGNDQLWGGTGNDVLLGGDGEDLLYGEDGDDKLFGGNGSDVLYGGDGNDYLAGSEIRANWLEPLTPAVAGNDKLYGGAGDDTLITAAGDDYLDGGAGNDRMEGGTGNDTYVVSSPGDVVVERANGGNDTVLAGCSYTLPVFVEELHLTEGGNFNAGGNGLDNRIIGNNQDNIIDGGAGADTMIGGKGNDTYFIDNVGDKVVEQAGEGNDTVYSRISTTLAANVENLVLMDAFTPERANMDGQPVLIYGAPHRYNLDYDQGGDLAGFDGTCGETSIANVLNMAGQSVSEVDVVKRAIERGLCNPKKANGMGGGTNVYERSELLDSYGVANRVTVTYDEQTLVDALKEGRGVILGVCSSRLWGHGDNGKPVRSDHAITLTGVACDEATGAAKGVFIADSGQGNSSDMCRFLTMDQLRYVGNVDGANSVITVDPIKMLNPDLNAGGNDLDNLLVGNSGNNILVGGRGNDTLIGQAGNDTYVFGRGDGRDLIQDTDATKGNQDTLLFTDAKQTNLWFKHVGNDLQIDVMGSKDQVTIKDWYVGGTSGSDNRIERIRTADGNTLYDTDVEKLVQAMASFAPPAATQLEWSNGQASEGKVLLTVTH</sequence>
<dbReference type="SUPFAM" id="SSF51120">
    <property type="entry name" value="beta-Roll"/>
    <property type="match status" value="5"/>
</dbReference>
<feature type="compositionally biased region" description="Low complexity" evidence="9">
    <location>
        <begin position="138"/>
        <end position="152"/>
    </location>
</feature>
<name>A0AAE4GDH9_9BURK</name>
<dbReference type="InterPro" id="IPR018247">
    <property type="entry name" value="EF_Hand_1_Ca_BS"/>
</dbReference>
<keyword evidence="8" id="KW-0472">Membrane</keyword>
<dbReference type="InterPro" id="IPR003995">
    <property type="entry name" value="RTX_toxin_determinant-A"/>
</dbReference>
<organism evidence="12">
    <name type="scientific">Herbaspirillum huttiense subsp. nephrolepidis</name>
    <dbReference type="NCBI Taxonomy" id="3075126"/>
    <lineage>
        <taxon>Bacteria</taxon>
        <taxon>Pseudomonadati</taxon>
        <taxon>Pseudomonadota</taxon>
        <taxon>Betaproteobacteria</taxon>
        <taxon>Burkholderiales</taxon>
        <taxon>Oxalobacteraceae</taxon>
        <taxon>Herbaspirillum</taxon>
    </lineage>
</organism>
<dbReference type="PROSITE" id="PS00330">
    <property type="entry name" value="HEMOLYSIN_CALCIUM"/>
    <property type="match status" value="7"/>
</dbReference>
<evidence type="ECO:0000256" key="4">
    <source>
        <dbReference type="ARBA" id="ARBA00022656"/>
    </source>
</evidence>
<feature type="domain" description="Peptidase C39-like" evidence="11">
    <location>
        <begin position="816"/>
        <end position="943"/>
    </location>
</feature>
<dbReference type="AlphaFoldDB" id="A0AAE4GDH9"/>
<dbReference type="InterPro" id="IPR018511">
    <property type="entry name" value="Hemolysin-typ_Ca-bd_CS"/>
</dbReference>
<comment type="subcellular location">
    <subcellularLocation>
        <location evidence="1">Membrane</location>
    </subcellularLocation>
    <subcellularLocation>
        <location evidence="2">Secreted</location>
    </subcellularLocation>
</comment>
<evidence type="ECO:0000259" key="10">
    <source>
        <dbReference type="Pfam" id="PF06594"/>
    </source>
</evidence>
<dbReference type="GO" id="GO:0005576">
    <property type="term" value="C:extracellular region"/>
    <property type="evidence" value="ECO:0007669"/>
    <property type="project" value="UniProtKB-SubCell"/>
</dbReference>
<evidence type="ECO:0000256" key="8">
    <source>
        <dbReference type="ARBA" id="ARBA00023136"/>
    </source>
</evidence>
<dbReference type="GO" id="GO:0005509">
    <property type="term" value="F:calcium ion binding"/>
    <property type="evidence" value="ECO:0007669"/>
    <property type="project" value="InterPro"/>
</dbReference>
<comment type="caution">
    <text evidence="12">The sequence shown here is derived from an EMBL/GenBank/DDBJ whole genome shotgun (WGS) entry which is preliminary data.</text>
</comment>
<dbReference type="Pfam" id="PF06594">
    <property type="entry name" value="HCBP_related"/>
    <property type="match status" value="1"/>
</dbReference>
<gene>
    <name evidence="12" type="ORF">RJN63_22640</name>
</gene>
<dbReference type="Pfam" id="PF13529">
    <property type="entry name" value="Peptidase_C39_2"/>
    <property type="match status" value="1"/>
</dbReference>
<dbReference type="PANTHER" id="PTHR38340">
    <property type="entry name" value="S-LAYER PROTEIN"/>
    <property type="match status" value="1"/>
</dbReference>
<dbReference type="PROSITE" id="PS00018">
    <property type="entry name" value="EF_HAND_1"/>
    <property type="match status" value="1"/>
</dbReference>
<accession>A0AAE4GDH9</accession>